<keyword evidence="1" id="KW-0784">Thiamine biosynthesis</keyword>
<comment type="catalytic activity">
    <reaction evidence="1">
        <text>thiamine phosphate + ATP = thiamine diphosphate + ADP</text>
        <dbReference type="Rhea" id="RHEA:15913"/>
        <dbReference type="ChEBI" id="CHEBI:30616"/>
        <dbReference type="ChEBI" id="CHEBI:37575"/>
        <dbReference type="ChEBI" id="CHEBI:58937"/>
        <dbReference type="ChEBI" id="CHEBI:456216"/>
        <dbReference type="EC" id="2.7.4.16"/>
    </reaction>
</comment>
<dbReference type="GO" id="GO:0009229">
    <property type="term" value="P:thiamine diphosphate biosynthetic process"/>
    <property type="evidence" value="ECO:0007669"/>
    <property type="project" value="UniProtKB-UniRule"/>
</dbReference>
<gene>
    <name evidence="1 4" type="primary">thiL</name>
    <name evidence="4" type="ORF">EWF95_06725</name>
</gene>
<comment type="similarity">
    <text evidence="1">Belongs to the thiamine-monophosphate kinase family.</text>
</comment>
<feature type="binding site" evidence="1">
    <location>
        <position position="39"/>
    </location>
    <ligand>
        <name>substrate</name>
    </ligand>
</feature>
<dbReference type="PANTHER" id="PTHR30270:SF3">
    <property type="entry name" value="THIAMINE-MONOPHOSPHATE KINASE"/>
    <property type="match status" value="1"/>
</dbReference>
<feature type="binding site" evidence="1">
    <location>
        <position position="32"/>
    </location>
    <ligand>
        <name>Mg(2+)</name>
        <dbReference type="ChEBI" id="CHEBI:18420"/>
        <label>2</label>
    </ligand>
</feature>
<dbReference type="InterPro" id="IPR016188">
    <property type="entry name" value="PurM-like_N"/>
</dbReference>
<keyword evidence="1" id="KW-0067">ATP-binding</keyword>
<feature type="binding site" evidence="1">
    <location>
        <position position="20"/>
    </location>
    <ligand>
        <name>Mg(2+)</name>
        <dbReference type="ChEBI" id="CHEBI:18420"/>
        <label>3</label>
    </ligand>
</feature>
<feature type="binding site" evidence="1">
    <location>
        <position position="32"/>
    </location>
    <ligand>
        <name>Mg(2+)</name>
        <dbReference type="ChEBI" id="CHEBI:18420"/>
        <label>1</label>
    </ligand>
</feature>
<feature type="binding site" evidence="1">
    <location>
        <position position="30"/>
    </location>
    <ligand>
        <name>Mg(2+)</name>
        <dbReference type="ChEBI" id="CHEBI:18420"/>
        <label>4</label>
    </ligand>
</feature>
<keyword evidence="5" id="KW-1185">Reference proteome</keyword>
<dbReference type="PIRSF" id="PIRSF005303">
    <property type="entry name" value="Thiam_monoph_kin"/>
    <property type="match status" value="1"/>
</dbReference>
<comment type="miscellaneous">
    <text evidence="1">Reaction mechanism of ThiL seems to utilize a direct, inline transfer of the gamma-phosphate of ATP to TMP rather than a phosphorylated enzyme intermediate.</text>
</comment>
<feature type="binding site" evidence="1">
    <location>
        <position position="31"/>
    </location>
    <ligand>
        <name>Mg(2+)</name>
        <dbReference type="ChEBI" id="CHEBI:18420"/>
        <label>1</label>
    </ligand>
</feature>
<dbReference type="Pfam" id="PF00586">
    <property type="entry name" value="AIRS"/>
    <property type="match status" value="1"/>
</dbReference>
<dbReference type="Pfam" id="PF02769">
    <property type="entry name" value="AIRS_C"/>
    <property type="match status" value="1"/>
</dbReference>
<reference evidence="4 5" key="1">
    <citation type="submission" date="2019-02" db="EMBL/GenBank/DDBJ databases">
        <title>Halonotius sp. a new haloqrchaeon isolated from saline water.</title>
        <authorList>
            <person name="Duran-Viseras A."/>
            <person name="Sanchez-Porro C."/>
            <person name="Ventosa A."/>
        </authorList>
    </citation>
    <scope>NUCLEOTIDE SEQUENCE [LARGE SCALE GENOMIC DNA]</scope>
    <source>
        <strain evidence="4 5">F9-27</strain>
    </source>
</reference>
<evidence type="ECO:0000259" key="3">
    <source>
        <dbReference type="Pfam" id="PF02769"/>
    </source>
</evidence>
<comment type="caution">
    <text evidence="4">The sequence shown here is derived from an EMBL/GenBank/DDBJ whole genome shotgun (WGS) entry which is preliminary data.</text>
</comment>
<dbReference type="HAMAP" id="MF_02128">
    <property type="entry name" value="TMP_kinase"/>
    <property type="match status" value="1"/>
</dbReference>
<feature type="binding site" evidence="1">
    <location>
        <position position="60"/>
    </location>
    <ligand>
        <name>Mg(2+)</name>
        <dbReference type="ChEBI" id="CHEBI:18420"/>
        <label>3</label>
    </ligand>
</feature>
<dbReference type="NCBIfam" id="TIGR01379">
    <property type="entry name" value="thiL"/>
    <property type="match status" value="1"/>
</dbReference>
<feature type="binding site" evidence="1">
    <location>
        <position position="107"/>
    </location>
    <ligand>
        <name>Mg(2+)</name>
        <dbReference type="ChEBI" id="CHEBI:18420"/>
        <label>1</label>
    </ligand>
</feature>
<dbReference type="EC" id="2.7.4.16" evidence="1"/>
<dbReference type="GO" id="GO:0000287">
    <property type="term" value="F:magnesium ion binding"/>
    <property type="evidence" value="ECO:0007669"/>
    <property type="project" value="UniProtKB-UniRule"/>
</dbReference>
<dbReference type="PANTHER" id="PTHR30270">
    <property type="entry name" value="THIAMINE-MONOPHOSPHATE KINASE"/>
    <property type="match status" value="1"/>
</dbReference>
<dbReference type="InterPro" id="IPR006283">
    <property type="entry name" value="ThiL-like"/>
</dbReference>
<dbReference type="GO" id="GO:0009228">
    <property type="term" value="P:thiamine biosynthetic process"/>
    <property type="evidence" value="ECO:0007669"/>
    <property type="project" value="UniProtKB-KW"/>
</dbReference>
<feature type="binding site" evidence="1">
    <location>
        <position position="20"/>
    </location>
    <ligand>
        <name>Mg(2+)</name>
        <dbReference type="ChEBI" id="CHEBI:18420"/>
        <label>4</label>
    </ligand>
</feature>
<dbReference type="GO" id="GO:0009030">
    <property type="term" value="F:thiamine-phosphate kinase activity"/>
    <property type="evidence" value="ECO:0007669"/>
    <property type="project" value="UniProtKB-UniRule"/>
</dbReference>
<dbReference type="InterPro" id="IPR036921">
    <property type="entry name" value="PurM-like_N_sf"/>
</dbReference>
<dbReference type="RefSeq" id="WP_142443308.1">
    <property type="nucleotide sequence ID" value="NZ_SESI01000002.1"/>
</dbReference>
<feature type="binding site" evidence="1">
    <location>
        <position position="60"/>
    </location>
    <ligand>
        <name>Mg(2+)</name>
        <dbReference type="ChEBI" id="CHEBI:18420"/>
        <label>4</label>
    </ligand>
</feature>
<comment type="caution">
    <text evidence="1">Lacks conserved residue(s) required for the propagation of feature annotation.</text>
</comment>
<evidence type="ECO:0000259" key="2">
    <source>
        <dbReference type="Pfam" id="PF00586"/>
    </source>
</evidence>
<evidence type="ECO:0000256" key="1">
    <source>
        <dbReference type="HAMAP-Rule" id="MF_02128"/>
    </source>
</evidence>
<dbReference type="Proteomes" id="UP000315385">
    <property type="component" value="Unassembled WGS sequence"/>
</dbReference>
<dbReference type="GO" id="GO:0005524">
    <property type="term" value="F:ATP binding"/>
    <property type="evidence" value="ECO:0007669"/>
    <property type="project" value="UniProtKB-UniRule"/>
</dbReference>
<feature type="binding site" evidence="1">
    <location>
        <position position="294"/>
    </location>
    <ligand>
        <name>substrate</name>
    </ligand>
</feature>
<comment type="function">
    <text evidence="1">Catalyzes the ATP-dependent phosphorylation of thiamine-monophosphate (TMP) to form thiamine-pyrophosphate (TPP), the active form of vitamin B1.</text>
</comment>
<feature type="binding site" evidence="1">
    <location>
        <begin position="106"/>
        <end position="107"/>
    </location>
    <ligand>
        <name>ATP</name>
        <dbReference type="ChEBI" id="CHEBI:30616"/>
    </ligand>
</feature>
<feature type="binding site" evidence="1">
    <location>
        <position position="60"/>
    </location>
    <ligand>
        <name>Mg(2+)</name>
        <dbReference type="ChEBI" id="CHEBI:18420"/>
        <label>2</label>
    </ligand>
</feature>
<feature type="domain" description="PurM-like N-terminal" evidence="2">
    <location>
        <begin position="18"/>
        <end position="122"/>
    </location>
</feature>
<evidence type="ECO:0000313" key="5">
    <source>
        <dbReference type="Proteomes" id="UP000315385"/>
    </source>
</evidence>
<sequence>MDERAALRQLAATLPHAGDDAAVVDDTAITTDMLHETTDFPAGTTRYTAGWRSVAASLSDLAAVGAQPTAVVAAYADTAFEADALAQFVDGAQAVCETVGADYVGGDLDNHTEFTVATTAIGDADTRVDRAGATPGDRVVVTGAFGRSAAALRLFKRGASDDDAIDRANGLFQFAPRIDAGRALAPSATAMMDSSDGLARSLHQLAEASDCGFAIERAAVPVTDALDEVANDDADRWEAAAHFGEDFELVATVPASRLDDVRAGSPTPLTEIGRVVESEEGVRVDGEPLADRGYTHG</sequence>
<feature type="binding site" evidence="1">
    <location>
        <position position="130"/>
    </location>
    <ligand>
        <name>ATP</name>
        <dbReference type="ChEBI" id="CHEBI:30616"/>
    </ligand>
</feature>
<dbReference type="SUPFAM" id="SSF55326">
    <property type="entry name" value="PurM N-terminal domain-like"/>
    <property type="match status" value="1"/>
</dbReference>
<comment type="pathway">
    <text evidence="1">Cofactor biosynthesis; thiamine diphosphate biosynthesis; thiamine diphosphate from thiamine phosphate: step 1/1.</text>
</comment>
<dbReference type="InterPro" id="IPR036676">
    <property type="entry name" value="PurM-like_C_sf"/>
</dbReference>
<feature type="binding site" evidence="1">
    <location>
        <position position="195"/>
    </location>
    <ligand>
        <name>ATP</name>
        <dbReference type="ChEBI" id="CHEBI:30616"/>
    </ligand>
</feature>
<keyword evidence="1 4" id="KW-0418">Kinase</keyword>
<protein>
    <recommendedName>
        <fullName evidence="1">Thiamine-monophosphate kinase</fullName>
        <shortName evidence="1">TMP kinase</shortName>
        <shortName evidence="1">Thiamine-phosphate kinase</shortName>
        <ecNumber evidence="1">2.7.4.16</ecNumber>
    </recommendedName>
</protein>
<dbReference type="OrthoDB" id="45909at2157"/>
<evidence type="ECO:0000313" key="4">
    <source>
        <dbReference type="EMBL" id="TQQ80185.1"/>
    </source>
</evidence>
<dbReference type="SUPFAM" id="SSF56042">
    <property type="entry name" value="PurM C-terminal domain-like"/>
    <property type="match status" value="1"/>
</dbReference>
<keyword evidence="1" id="KW-0479">Metal-binding</keyword>
<feature type="binding site" evidence="1">
    <location>
        <position position="196"/>
    </location>
    <ligand>
        <name>Mg(2+)</name>
        <dbReference type="ChEBI" id="CHEBI:18420"/>
        <label>5</label>
    </ligand>
</feature>
<organism evidence="4 5">
    <name type="scientific">Halonotius roseus</name>
    <dbReference type="NCBI Taxonomy" id="2511997"/>
    <lineage>
        <taxon>Archaea</taxon>
        <taxon>Methanobacteriati</taxon>
        <taxon>Methanobacteriota</taxon>
        <taxon>Stenosarchaea group</taxon>
        <taxon>Halobacteria</taxon>
        <taxon>Halobacteriales</taxon>
        <taxon>Haloferacaceae</taxon>
        <taxon>Halonotius</taxon>
    </lineage>
</organism>
<dbReference type="Gene3D" id="3.30.1330.10">
    <property type="entry name" value="PurM-like, N-terminal domain"/>
    <property type="match status" value="1"/>
</dbReference>
<name>A0A544QMV1_9EURY</name>
<keyword evidence="1" id="KW-0547">Nucleotide-binding</keyword>
<accession>A0A544QMV1</accession>
<dbReference type="UniPathway" id="UPA00060">
    <property type="reaction ID" value="UER00142"/>
</dbReference>
<dbReference type="Gene3D" id="3.90.650.10">
    <property type="entry name" value="PurM-like C-terminal domain"/>
    <property type="match status" value="1"/>
</dbReference>
<feature type="binding site" evidence="1">
    <location>
        <position position="245"/>
    </location>
    <ligand>
        <name>substrate</name>
    </ligand>
</feature>
<keyword evidence="1 4" id="KW-0808">Transferase</keyword>
<dbReference type="EMBL" id="SESI01000002">
    <property type="protein sequence ID" value="TQQ80185.1"/>
    <property type="molecule type" value="Genomic_DNA"/>
</dbReference>
<keyword evidence="1" id="KW-0460">Magnesium</keyword>
<proteinExistence type="inferred from homology"/>
<dbReference type="InterPro" id="IPR010918">
    <property type="entry name" value="PurM-like_C_dom"/>
</dbReference>
<dbReference type="CDD" id="cd02194">
    <property type="entry name" value="ThiL"/>
    <property type="match status" value="1"/>
</dbReference>
<feature type="domain" description="PurM-like C-terminal" evidence="3">
    <location>
        <begin position="135"/>
        <end position="282"/>
    </location>
</feature>
<feature type="binding site" evidence="1">
    <location>
        <position position="193"/>
    </location>
    <ligand>
        <name>Mg(2+)</name>
        <dbReference type="ChEBI" id="CHEBI:18420"/>
        <label>3</label>
    </ligand>
</feature>
<dbReference type="AlphaFoldDB" id="A0A544QMV1"/>